<dbReference type="InterPro" id="IPR058502">
    <property type="entry name" value="PLL-like_beta-prop"/>
</dbReference>
<keyword evidence="1" id="KW-0732">Signal</keyword>
<keyword evidence="4" id="KW-1185">Reference proteome</keyword>
<feature type="domain" description="PLL-like beta propeller" evidence="2">
    <location>
        <begin position="99"/>
        <end position="268"/>
    </location>
</feature>
<feature type="signal peptide" evidence="1">
    <location>
        <begin position="1"/>
        <end position="27"/>
    </location>
</feature>
<dbReference type="RefSeq" id="WP_273943418.1">
    <property type="nucleotide sequence ID" value="NZ_CP097263.1"/>
</dbReference>
<proteinExistence type="predicted"/>
<dbReference type="Proteomes" id="UP001589810">
    <property type="component" value="Unassembled WGS sequence"/>
</dbReference>
<reference evidence="3 4" key="1">
    <citation type="submission" date="2024-09" db="EMBL/GenBank/DDBJ databases">
        <authorList>
            <person name="Sun Q."/>
            <person name="Mori K."/>
        </authorList>
    </citation>
    <scope>NUCLEOTIDE SEQUENCE [LARGE SCALE GENOMIC DNA]</scope>
    <source>
        <strain evidence="3 4">TBRC 1432</strain>
    </source>
</reference>
<dbReference type="Pfam" id="PF26607">
    <property type="entry name" value="DUF8189"/>
    <property type="match status" value="1"/>
</dbReference>
<name>A0ABV6N0F2_9PSEU</name>
<organism evidence="3 4">
    <name type="scientific">Kutzneria chonburiensis</name>
    <dbReference type="NCBI Taxonomy" id="1483604"/>
    <lineage>
        <taxon>Bacteria</taxon>
        <taxon>Bacillati</taxon>
        <taxon>Actinomycetota</taxon>
        <taxon>Actinomycetes</taxon>
        <taxon>Pseudonocardiales</taxon>
        <taxon>Pseudonocardiaceae</taxon>
        <taxon>Kutzneria</taxon>
    </lineage>
</organism>
<dbReference type="Gene3D" id="2.120.10.70">
    <property type="entry name" value="Fucose-specific lectin"/>
    <property type="match status" value="1"/>
</dbReference>
<gene>
    <name evidence="3" type="ORF">ACFFH7_31310</name>
</gene>
<dbReference type="SUPFAM" id="SSF89372">
    <property type="entry name" value="Fucose-specific lectin"/>
    <property type="match status" value="1"/>
</dbReference>
<feature type="chain" id="PRO_5045926394" description="PLL-like beta propeller domain-containing protein" evidence="1">
    <location>
        <begin position="28"/>
        <end position="326"/>
    </location>
</feature>
<evidence type="ECO:0000313" key="4">
    <source>
        <dbReference type="Proteomes" id="UP001589810"/>
    </source>
</evidence>
<comment type="caution">
    <text evidence="3">The sequence shown here is derived from an EMBL/GenBank/DDBJ whole genome shotgun (WGS) entry which is preliminary data.</text>
</comment>
<protein>
    <recommendedName>
        <fullName evidence="2">PLL-like beta propeller domain-containing protein</fullName>
    </recommendedName>
</protein>
<sequence>MRRIRRALTTAVAAIAVTLLVATTASANEGFNWEQQKPNNMISNDAVGSASFDEENGPVFRVWHGDGTGLRPMYYEINGSAPREIPGGGRTEFAPTAIFFNGRMVVFHVGFDQQIYWAARINDSTWTPWVAIPGQRALGSVSVALYQQETRLMLAYRGTDSHMYMGQFDQIMSWTGLGEIAGNGATSSTPAITELGTHSSVEDYIVAVHRGIDNQVYLTFGRMNNGRMIWTGNWRQLPGVLISGAPSIATAGSVNGYGQIAVRNQDGHLATYDFSMDANGNIALGLWRTDSTNTYLAAAPTLYRWGWYILVAIVGWNHLVYEKRSR</sequence>
<evidence type="ECO:0000313" key="3">
    <source>
        <dbReference type="EMBL" id="MFC0546040.1"/>
    </source>
</evidence>
<dbReference type="EMBL" id="JBHLUD010000011">
    <property type="protein sequence ID" value="MFC0546040.1"/>
    <property type="molecule type" value="Genomic_DNA"/>
</dbReference>
<evidence type="ECO:0000259" key="2">
    <source>
        <dbReference type="Pfam" id="PF26607"/>
    </source>
</evidence>
<evidence type="ECO:0000256" key="1">
    <source>
        <dbReference type="SAM" id="SignalP"/>
    </source>
</evidence>
<accession>A0ABV6N0F2</accession>